<organism evidence="2 3">
    <name type="scientific">Fibrella aestuarina BUZ 2</name>
    <dbReference type="NCBI Taxonomy" id="1166018"/>
    <lineage>
        <taxon>Bacteria</taxon>
        <taxon>Pseudomonadati</taxon>
        <taxon>Bacteroidota</taxon>
        <taxon>Cytophagia</taxon>
        <taxon>Cytophagales</taxon>
        <taxon>Spirosomataceae</taxon>
        <taxon>Fibrella</taxon>
    </lineage>
</organism>
<gene>
    <name evidence="2" type="ORF">FAES_4737</name>
</gene>
<proteinExistence type="predicted"/>
<evidence type="ECO:0000259" key="1">
    <source>
        <dbReference type="Pfam" id="PF12680"/>
    </source>
</evidence>
<dbReference type="Proteomes" id="UP000011058">
    <property type="component" value="Chromosome"/>
</dbReference>
<dbReference type="PATRIC" id="fig|1166018.3.peg.1705"/>
<sequence length="115" mass="13028">MTNQDLISRAYEAFNARVIDGVLPLLTPTVDWPNGWEGGYLHGHDAVRDYWQRQWQSINPVVTPISYRELPTGQTEVVVHQLIEDKQGALLTDGLIKHVYTIENGLISRMDIVTA</sequence>
<keyword evidence="3" id="KW-1185">Reference proteome</keyword>
<dbReference type="SUPFAM" id="SSF54427">
    <property type="entry name" value="NTF2-like"/>
    <property type="match status" value="1"/>
</dbReference>
<dbReference type="KEGG" id="fae:FAES_4737"/>
<dbReference type="Gene3D" id="3.10.450.50">
    <property type="match status" value="1"/>
</dbReference>
<dbReference type="Pfam" id="PF12680">
    <property type="entry name" value="SnoaL_2"/>
    <property type="match status" value="1"/>
</dbReference>
<dbReference type="InterPro" id="IPR037401">
    <property type="entry name" value="SnoaL-like"/>
</dbReference>
<dbReference type="STRING" id="1166018.FAES_4737"/>
<dbReference type="RefSeq" id="WP_015333835.1">
    <property type="nucleotide sequence ID" value="NC_020054.1"/>
</dbReference>
<reference evidence="2 3" key="1">
    <citation type="journal article" date="2012" name="J. Bacteriol.">
        <title>Genome Sequence of Fibrella aestuarina BUZ 2T, a Filamentous Marine Bacterium.</title>
        <authorList>
            <person name="Filippini M."/>
            <person name="Qi W."/>
            <person name="Blom J."/>
            <person name="Goesmann A."/>
            <person name="Smits T.H."/>
            <person name="Bagheri H.C."/>
        </authorList>
    </citation>
    <scope>NUCLEOTIDE SEQUENCE [LARGE SCALE GENOMIC DNA]</scope>
    <source>
        <strain evidence="3">BUZ 2T</strain>
    </source>
</reference>
<feature type="domain" description="SnoaL-like" evidence="1">
    <location>
        <begin position="8"/>
        <end position="109"/>
    </location>
</feature>
<evidence type="ECO:0000313" key="3">
    <source>
        <dbReference type="Proteomes" id="UP000011058"/>
    </source>
</evidence>
<dbReference type="EMBL" id="HE796683">
    <property type="protein sequence ID" value="CCH02736.1"/>
    <property type="molecule type" value="Genomic_DNA"/>
</dbReference>
<dbReference type="InterPro" id="IPR032710">
    <property type="entry name" value="NTF2-like_dom_sf"/>
</dbReference>
<dbReference type="OrthoDB" id="1353852at2"/>
<protein>
    <recommendedName>
        <fullName evidence="1">SnoaL-like domain-containing protein</fullName>
    </recommendedName>
</protein>
<dbReference type="eggNOG" id="COG3631">
    <property type="taxonomic scope" value="Bacteria"/>
</dbReference>
<dbReference type="AlphaFoldDB" id="I0KF33"/>
<dbReference type="HOGENOM" id="CLU_155949_0_0_10"/>
<accession>I0KF33</accession>
<name>I0KF33_9BACT</name>
<evidence type="ECO:0000313" key="2">
    <source>
        <dbReference type="EMBL" id="CCH02736.1"/>
    </source>
</evidence>